<organism evidence="5 6">
    <name type="scientific">Elysia crispata</name>
    <name type="common">lettuce slug</name>
    <dbReference type="NCBI Taxonomy" id="231223"/>
    <lineage>
        <taxon>Eukaryota</taxon>
        <taxon>Metazoa</taxon>
        <taxon>Spiralia</taxon>
        <taxon>Lophotrochozoa</taxon>
        <taxon>Mollusca</taxon>
        <taxon>Gastropoda</taxon>
        <taxon>Heterobranchia</taxon>
        <taxon>Euthyneura</taxon>
        <taxon>Panpulmonata</taxon>
        <taxon>Sacoglossa</taxon>
        <taxon>Placobranchoidea</taxon>
        <taxon>Plakobranchidae</taxon>
        <taxon>Elysia</taxon>
    </lineage>
</organism>
<feature type="compositionally biased region" description="Polar residues" evidence="3">
    <location>
        <begin position="36"/>
        <end position="45"/>
    </location>
</feature>
<feature type="domain" description="RRM" evidence="4">
    <location>
        <begin position="342"/>
        <end position="419"/>
    </location>
</feature>
<feature type="compositionally biased region" description="Polar residues" evidence="3">
    <location>
        <begin position="52"/>
        <end position="66"/>
    </location>
</feature>
<keyword evidence="1 2" id="KW-0694">RNA-binding</keyword>
<feature type="region of interest" description="Disordered" evidence="3">
    <location>
        <begin position="1"/>
        <end position="78"/>
    </location>
</feature>
<sequence>MTTNFSSGSAQSLKQTKSSSPRNTIIPIHHHHSPPELSTTITLHQNYPPPSLSTRTIHPSPSLSTRTIHHHHSPRELSTTITLHQNYPPPSLSTRTIHHHHSPPELSTTITLHQNYPPPSLSTRTIHHHHSPRELSTTITLHQNYPPPSLSTRTIHHHHSPPELSTTITVHHHHDSPPSLTATLYLTDRHVTPLHRPPEELGATFFPGPPEAWAAAPTLTPFPELGPSPAPGAPSQLTHPALIPHPHHPATHPGALAQVPLRMDAQYWDLLQKVQPATIIGPPPGQVASSMPAVGQPPTLVSAPMLASPIPNGIQSSGHGLFTQIPGGLPASSLSLSSSPCSTLFVANLGQFSSEQELKDIFSSFQGFVRLRMHNKGGSPVAFVEFQDVRQAQEAMTRLQGFVLLSSDRGGIRIEYAKNKMGEVYFLPPQYPGGKEIPIVQSPVSMATVF</sequence>
<evidence type="ECO:0000313" key="6">
    <source>
        <dbReference type="Proteomes" id="UP001283361"/>
    </source>
</evidence>
<dbReference type="InterPro" id="IPR012677">
    <property type="entry name" value="Nucleotide-bd_a/b_plait_sf"/>
</dbReference>
<dbReference type="Gene3D" id="3.30.70.330">
    <property type="match status" value="1"/>
</dbReference>
<dbReference type="AlphaFoldDB" id="A0AAE0Y1U8"/>
<accession>A0AAE0Y1U8</accession>
<proteinExistence type="predicted"/>
<evidence type="ECO:0000313" key="5">
    <source>
        <dbReference type="EMBL" id="KAK3729949.1"/>
    </source>
</evidence>
<dbReference type="FunFam" id="3.30.70.330:FF:000404">
    <property type="entry name" value="RNA-binding protein with multiple splicing"/>
    <property type="match status" value="1"/>
</dbReference>
<dbReference type="InterPro" id="IPR035979">
    <property type="entry name" value="RBD_domain_sf"/>
</dbReference>
<dbReference type="PANTHER" id="PTHR10501">
    <property type="entry name" value="U1 SMALL NUCLEAR RIBONUCLEOPROTEIN A/U2 SMALL NUCLEAR RIBONUCLEOPROTEIN B"/>
    <property type="match status" value="1"/>
</dbReference>
<dbReference type="GO" id="GO:0003723">
    <property type="term" value="F:RNA binding"/>
    <property type="evidence" value="ECO:0007669"/>
    <property type="project" value="UniProtKB-UniRule"/>
</dbReference>
<reference evidence="5" key="1">
    <citation type="journal article" date="2023" name="G3 (Bethesda)">
        <title>A reference genome for the long-term kleptoplast-retaining sea slug Elysia crispata morphotype clarki.</title>
        <authorList>
            <person name="Eastman K.E."/>
            <person name="Pendleton A.L."/>
            <person name="Shaikh M.A."/>
            <person name="Suttiyut T."/>
            <person name="Ogas R."/>
            <person name="Tomko P."/>
            <person name="Gavelis G."/>
            <person name="Widhalm J.R."/>
            <person name="Wisecaver J.H."/>
        </authorList>
    </citation>
    <scope>NUCLEOTIDE SEQUENCE</scope>
    <source>
        <strain evidence="5">ECLA1</strain>
    </source>
</reference>
<dbReference type="Pfam" id="PF00076">
    <property type="entry name" value="RRM_1"/>
    <property type="match status" value="1"/>
</dbReference>
<evidence type="ECO:0000256" key="2">
    <source>
        <dbReference type="PROSITE-ProRule" id="PRU00176"/>
    </source>
</evidence>
<name>A0AAE0Y1U8_9GAST</name>
<evidence type="ECO:0000259" key="4">
    <source>
        <dbReference type="PROSITE" id="PS50102"/>
    </source>
</evidence>
<dbReference type="PROSITE" id="PS50102">
    <property type="entry name" value="RRM"/>
    <property type="match status" value="1"/>
</dbReference>
<dbReference type="CDD" id="cd12245">
    <property type="entry name" value="RRM_scw1_like"/>
    <property type="match status" value="1"/>
</dbReference>
<gene>
    <name evidence="5" type="ORF">RRG08_051919</name>
</gene>
<comment type="caution">
    <text evidence="5">The sequence shown here is derived from an EMBL/GenBank/DDBJ whole genome shotgun (WGS) entry which is preliminary data.</text>
</comment>
<evidence type="ECO:0000256" key="1">
    <source>
        <dbReference type="ARBA" id="ARBA00022884"/>
    </source>
</evidence>
<dbReference type="InterPro" id="IPR000504">
    <property type="entry name" value="RRM_dom"/>
</dbReference>
<dbReference type="SUPFAM" id="SSF54928">
    <property type="entry name" value="RNA-binding domain, RBD"/>
    <property type="match status" value="1"/>
</dbReference>
<evidence type="ECO:0000256" key="3">
    <source>
        <dbReference type="SAM" id="MobiDB-lite"/>
    </source>
</evidence>
<protein>
    <recommendedName>
        <fullName evidence="4">RRM domain-containing protein</fullName>
    </recommendedName>
</protein>
<dbReference type="Proteomes" id="UP001283361">
    <property type="component" value="Unassembled WGS sequence"/>
</dbReference>
<dbReference type="EMBL" id="JAWDGP010007099">
    <property type="protein sequence ID" value="KAK3729949.1"/>
    <property type="molecule type" value="Genomic_DNA"/>
</dbReference>
<keyword evidence="6" id="KW-1185">Reference proteome</keyword>
<feature type="compositionally biased region" description="Polar residues" evidence="3">
    <location>
        <begin position="1"/>
        <end position="23"/>
    </location>
</feature>
<dbReference type="SMART" id="SM00360">
    <property type="entry name" value="RRM"/>
    <property type="match status" value="1"/>
</dbReference>